<dbReference type="EMBL" id="JADJMS010000048">
    <property type="protein sequence ID" value="MBK7417238.1"/>
    <property type="molecule type" value="Genomic_DNA"/>
</dbReference>
<evidence type="ECO:0000313" key="1">
    <source>
        <dbReference type="EMBL" id="MBK7417238.1"/>
    </source>
</evidence>
<gene>
    <name evidence="1" type="ORF">IPJ38_21190</name>
</gene>
<accession>A0A935K6K9</accession>
<sequence>MNWLISSHSDSDPKAQTIVLDGLFGSTIPEGLSRYLDIRPILRKIRHRLEALQAGESPESLKLGRELSSAACIRLLHDMRTSLTQHNSTPATEVGEYASPSGRNAYTLLAGRRSNHRGWEKSATLSHERVALFGFDRLSHLPNAVQKLDVPSETWSRVDALVVRPIDAGERHLTPCLVATTNEKGARLGVLLALRASSDDALRAQLSWYPAVVSAGMQNRTSGAQTKIPVFTLTQDGKTYLITPSNAGIKLDVGLNLEEADSYHLTPTEVTERGTDFVRYLCHKT</sequence>
<proteinExistence type="predicted"/>
<organism evidence="1 2">
    <name type="scientific">Candidatus Dechloromonas phosphorivorans</name>
    <dbReference type="NCBI Taxonomy" id="2899244"/>
    <lineage>
        <taxon>Bacteria</taxon>
        <taxon>Pseudomonadati</taxon>
        <taxon>Pseudomonadota</taxon>
        <taxon>Betaproteobacteria</taxon>
        <taxon>Rhodocyclales</taxon>
        <taxon>Azonexaceae</taxon>
        <taxon>Dechloromonas</taxon>
    </lineage>
</organism>
<protein>
    <submittedName>
        <fullName evidence="1">Uncharacterized protein</fullName>
    </submittedName>
</protein>
<dbReference type="AlphaFoldDB" id="A0A935K6K9"/>
<reference evidence="1 2" key="1">
    <citation type="submission" date="2020-10" db="EMBL/GenBank/DDBJ databases">
        <title>Connecting structure to function with the recovery of over 1000 high-quality activated sludge metagenome-assembled genomes encoding full-length rRNA genes using long-read sequencing.</title>
        <authorList>
            <person name="Singleton C.M."/>
            <person name="Petriglieri F."/>
            <person name="Kristensen J.M."/>
            <person name="Kirkegaard R.H."/>
            <person name="Michaelsen T.Y."/>
            <person name="Andersen M.H."/>
            <person name="Karst S.M."/>
            <person name="Dueholm M.S."/>
            <person name="Nielsen P.H."/>
            <person name="Albertsen M."/>
        </authorList>
    </citation>
    <scope>NUCLEOTIDE SEQUENCE [LARGE SCALE GENOMIC DNA]</scope>
    <source>
        <strain evidence="1">EsbW_18-Q3-R4-48_BATAC.463</strain>
    </source>
</reference>
<name>A0A935K6K9_9RHOO</name>
<evidence type="ECO:0000313" key="2">
    <source>
        <dbReference type="Proteomes" id="UP000739411"/>
    </source>
</evidence>
<comment type="caution">
    <text evidence="1">The sequence shown here is derived from an EMBL/GenBank/DDBJ whole genome shotgun (WGS) entry which is preliminary data.</text>
</comment>
<dbReference type="Proteomes" id="UP000739411">
    <property type="component" value="Unassembled WGS sequence"/>
</dbReference>